<sequence length="45" mass="5068">MLNDGIDAKVAEFPREQAEMAKFKLNPTANSKAKVLTDRCLSDWN</sequence>
<gene>
    <name evidence="1" type="ORF">DSM107010_67600</name>
</gene>
<accession>A0AB37U8R5</accession>
<proteinExistence type="predicted"/>
<dbReference type="EMBL" id="RSCK01000143">
    <property type="protein sequence ID" value="RUT00515.1"/>
    <property type="molecule type" value="Genomic_DNA"/>
</dbReference>
<evidence type="ECO:0000313" key="2">
    <source>
        <dbReference type="Proteomes" id="UP000282574"/>
    </source>
</evidence>
<keyword evidence="2" id="KW-1185">Reference proteome</keyword>
<evidence type="ECO:0000313" key="1">
    <source>
        <dbReference type="EMBL" id="RUT00515.1"/>
    </source>
</evidence>
<comment type="caution">
    <text evidence="1">The sequence shown here is derived from an EMBL/GenBank/DDBJ whole genome shotgun (WGS) entry which is preliminary data.</text>
</comment>
<name>A0AB37U8R5_9CYAN</name>
<organism evidence="1 2">
    <name type="scientific">Chroococcidiopsis cubana SAG 39.79</name>
    <dbReference type="NCBI Taxonomy" id="388085"/>
    <lineage>
        <taxon>Bacteria</taxon>
        <taxon>Bacillati</taxon>
        <taxon>Cyanobacteriota</taxon>
        <taxon>Cyanophyceae</taxon>
        <taxon>Chroococcidiopsidales</taxon>
        <taxon>Chroococcidiopsidaceae</taxon>
        <taxon>Chroococcidiopsis</taxon>
    </lineage>
</organism>
<reference evidence="1 2" key="1">
    <citation type="journal article" date="2019" name="Genome Biol. Evol.">
        <title>Day and night: Metabolic profiles and evolutionary relationships of six axenic non-marine cyanobacteria.</title>
        <authorList>
            <person name="Will S.E."/>
            <person name="Henke P."/>
            <person name="Boedeker C."/>
            <person name="Huang S."/>
            <person name="Brinkmann H."/>
            <person name="Rohde M."/>
            <person name="Jarek M."/>
            <person name="Friedl T."/>
            <person name="Seufert S."/>
            <person name="Schumacher M."/>
            <person name="Overmann J."/>
            <person name="Neumann-Schaal M."/>
            <person name="Petersen J."/>
        </authorList>
    </citation>
    <scope>NUCLEOTIDE SEQUENCE [LARGE SCALE GENOMIC DNA]</scope>
    <source>
        <strain evidence="1 2">SAG 39.79</strain>
    </source>
</reference>
<dbReference type="Proteomes" id="UP000282574">
    <property type="component" value="Unassembled WGS sequence"/>
</dbReference>
<dbReference type="AlphaFoldDB" id="A0AB37U8R5"/>
<protein>
    <submittedName>
        <fullName evidence="1">Uncharacterized protein</fullName>
    </submittedName>
</protein>